<proteinExistence type="predicted"/>
<accession>A0A9W9YWS3</accession>
<sequence length="223" mass="25174">MDKYKNASSKHAADAIAKENAIIVGDENFITTNGRETLQERMNAMRLPYDVGRLPRTMLHKMSGRGITAQQWKNFIVTFARVCPLERDQILNWGPPTAWWCFPFERRIGELSDTLTSGKSVEEQIFKHFFLQHCADHLPMPVLPGTLSEQIPAAITPLLETLSDCMTESSHQATYLGRAAEDFFSGEVCSIYTTEITPGDPFQLVETEEFSPSTWPVCFFTSS</sequence>
<protein>
    <submittedName>
        <fullName evidence="1">Uncharacterized protein</fullName>
    </submittedName>
</protein>
<comment type="caution">
    <text evidence="1">The sequence shown here is derived from an EMBL/GenBank/DDBJ whole genome shotgun (WGS) entry which is preliminary data.</text>
</comment>
<name>A0A9W9YWS3_9CNID</name>
<organism evidence="1 2">
    <name type="scientific">Desmophyllum pertusum</name>
    <dbReference type="NCBI Taxonomy" id="174260"/>
    <lineage>
        <taxon>Eukaryota</taxon>
        <taxon>Metazoa</taxon>
        <taxon>Cnidaria</taxon>
        <taxon>Anthozoa</taxon>
        <taxon>Hexacorallia</taxon>
        <taxon>Scleractinia</taxon>
        <taxon>Caryophylliina</taxon>
        <taxon>Caryophylliidae</taxon>
        <taxon>Desmophyllum</taxon>
    </lineage>
</organism>
<dbReference type="AlphaFoldDB" id="A0A9W9YWS3"/>
<dbReference type="OrthoDB" id="5986468at2759"/>
<dbReference type="EMBL" id="MU827302">
    <property type="protein sequence ID" value="KAJ7365964.1"/>
    <property type="molecule type" value="Genomic_DNA"/>
</dbReference>
<dbReference type="Proteomes" id="UP001163046">
    <property type="component" value="Unassembled WGS sequence"/>
</dbReference>
<gene>
    <name evidence="1" type="ORF">OS493_002703</name>
</gene>
<reference evidence="1" key="1">
    <citation type="submission" date="2023-01" db="EMBL/GenBank/DDBJ databases">
        <title>Genome assembly of the deep-sea coral Lophelia pertusa.</title>
        <authorList>
            <person name="Herrera S."/>
            <person name="Cordes E."/>
        </authorList>
    </citation>
    <scope>NUCLEOTIDE SEQUENCE</scope>
    <source>
        <strain evidence="1">USNM1676648</strain>
        <tissue evidence="1">Polyp</tissue>
    </source>
</reference>
<evidence type="ECO:0000313" key="1">
    <source>
        <dbReference type="EMBL" id="KAJ7365964.1"/>
    </source>
</evidence>
<evidence type="ECO:0000313" key="2">
    <source>
        <dbReference type="Proteomes" id="UP001163046"/>
    </source>
</evidence>
<keyword evidence="2" id="KW-1185">Reference proteome</keyword>